<keyword evidence="2" id="KW-0119">Carbohydrate metabolism</keyword>
<dbReference type="Pfam" id="PF03065">
    <property type="entry name" value="Glyco_hydro_57"/>
    <property type="match status" value="1"/>
</dbReference>
<evidence type="ECO:0000256" key="1">
    <source>
        <dbReference type="ARBA" id="ARBA00006821"/>
    </source>
</evidence>
<dbReference type="PANTHER" id="PTHR36306">
    <property type="entry name" value="ALPHA-AMYLASE-RELATED-RELATED"/>
    <property type="match status" value="1"/>
</dbReference>
<gene>
    <name evidence="4" type="ORF">SAMN02745702_00089</name>
</gene>
<dbReference type="EMBL" id="FUYA01000001">
    <property type="protein sequence ID" value="SKA63154.1"/>
    <property type="molecule type" value="Genomic_DNA"/>
</dbReference>
<evidence type="ECO:0000256" key="2">
    <source>
        <dbReference type="ARBA" id="ARBA00023277"/>
    </source>
</evidence>
<dbReference type="RefSeq" id="WP_078683419.1">
    <property type="nucleotide sequence ID" value="NZ_FUYA01000001.1"/>
</dbReference>
<sequence length="747" mass="84322">MSSLCIHGHFYQPPRENPWLGSLPPEGSAAPFLNWNQRIGRECYSPLAWASILDAQGKVMTLCNCYEHISFNFGPTLLSWMQSNIPKTYHKILRADAASRERLGFGNALAQVCHHLIMPLASDEDKKLETAWAIKDFEHRFKRHPEGMWLPETAVDTASLEVLAEHGIAYTILAPRQAAAVSPRDADDWHPVTEAQLDCTQPYRVDLPSGRNISVFFYNGPISQAIAFEELLRNGENFWQRLRGASSQGLLSIATDGESYGHHFTFGEMALAYVLGQAEKSHDIQLTNYAAYLAAHPPLNRVRIHENSSWSCAHGIERWRSDCGCNTGGHSSWNQKWRTPLRHALDNLRTGIRQHFERSAPRYFQNPDNAVQDFEPVALCSADADEFAYHHLRTELSETERTEAWSLLSMQLWSLSSLASCSWFFDDIDRIEPLNAMSYATRALELAECTGADAKALKEAFLHELEPAIPNSGRAATGRQLYDRFITPRRISPMRSLCLSLYRLHVQNCLPSPGNRTELHWPLLTAAITCTEHSGSQAKGRAELTLLFGERHQLNWQWDAPGAPDFGRCSLCSETGEILESCTLQELSWGQKQALALEGIEISAAQHWAQETTQARRLLPLLQPMTEGQTQENLRYLWAQIWAALGWEYCRQEQIPQEIGKIVAGLGPGEDEKQRFSHQVERGMLGLLELSPTDADGALWLLLRARELFPEIDCWRLRNRVWDLGVQKPELRELALALGFAPDALGN</sequence>
<dbReference type="Pfam" id="PF12055">
    <property type="entry name" value="DUF3536"/>
    <property type="match status" value="1"/>
</dbReference>
<evidence type="ECO:0000313" key="5">
    <source>
        <dbReference type="Proteomes" id="UP000189733"/>
    </source>
</evidence>
<accession>A0A1T4VDW0</accession>
<protein>
    <submittedName>
        <fullName evidence="4">Glycosyl hydrolase family 57</fullName>
    </submittedName>
</protein>
<keyword evidence="4" id="KW-0378">Hydrolase</keyword>
<name>A0A1T4VDW0_9BACT</name>
<evidence type="ECO:0000313" key="4">
    <source>
        <dbReference type="EMBL" id="SKA63154.1"/>
    </source>
</evidence>
<dbReference type="Gene3D" id="3.20.110.20">
    <property type="match status" value="1"/>
</dbReference>
<dbReference type="InterPro" id="IPR052046">
    <property type="entry name" value="GH57_Enzymes"/>
</dbReference>
<comment type="similarity">
    <text evidence="1">Belongs to the glycosyl hydrolase 57 family.</text>
</comment>
<feature type="domain" description="Glycoside hydrolase family 57 N-terminal" evidence="3">
    <location>
        <begin position="71"/>
        <end position="298"/>
    </location>
</feature>
<dbReference type="STRING" id="1121442.SAMN02745702_00089"/>
<evidence type="ECO:0000259" key="3">
    <source>
        <dbReference type="Pfam" id="PF03065"/>
    </source>
</evidence>
<dbReference type="InterPro" id="IPR004300">
    <property type="entry name" value="Glyco_hydro_57_N"/>
</dbReference>
<reference evidence="4 5" key="1">
    <citation type="submission" date="2017-02" db="EMBL/GenBank/DDBJ databases">
        <authorList>
            <person name="Peterson S.W."/>
        </authorList>
    </citation>
    <scope>NUCLEOTIDE SEQUENCE [LARGE SCALE GENOMIC DNA]</scope>
    <source>
        <strain evidence="4 5">DSM 18034</strain>
    </source>
</reference>
<dbReference type="OrthoDB" id="9757977at2"/>
<dbReference type="Proteomes" id="UP000189733">
    <property type="component" value="Unassembled WGS sequence"/>
</dbReference>
<dbReference type="GO" id="GO:0005975">
    <property type="term" value="P:carbohydrate metabolic process"/>
    <property type="evidence" value="ECO:0007669"/>
    <property type="project" value="InterPro"/>
</dbReference>
<organism evidence="4 5">
    <name type="scientific">Desulfobaculum bizertense DSM 18034</name>
    <dbReference type="NCBI Taxonomy" id="1121442"/>
    <lineage>
        <taxon>Bacteria</taxon>
        <taxon>Pseudomonadati</taxon>
        <taxon>Thermodesulfobacteriota</taxon>
        <taxon>Desulfovibrionia</taxon>
        <taxon>Desulfovibrionales</taxon>
        <taxon>Desulfovibrionaceae</taxon>
        <taxon>Desulfobaculum</taxon>
    </lineage>
</organism>
<dbReference type="AlphaFoldDB" id="A0A1T4VDW0"/>
<dbReference type="PANTHER" id="PTHR36306:SF3">
    <property type="entry name" value="GLYCOSIDE HYDROLASE FAMILY 57"/>
    <property type="match status" value="1"/>
</dbReference>
<dbReference type="SUPFAM" id="SSF88713">
    <property type="entry name" value="Glycoside hydrolase/deacetylase"/>
    <property type="match status" value="1"/>
</dbReference>
<keyword evidence="5" id="KW-1185">Reference proteome</keyword>
<dbReference type="GO" id="GO:0016787">
    <property type="term" value="F:hydrolase activity"/>
    <property type="evidence" value="ECO:0007669"/>
    <property type="project" value="UniProtKB-KW"/>
</dbReference>
<proteinExistence type="inferred from homology"/>
<dbReference type="CDD" id="cd10797">
    <property type="entry name" value="GH57N_APU_like_1"/>
    <property type="match status" value="1"/>
</dbReference>
<dbReference type="InterPro" id="IPR021923">
    <property type="entry name" value="DUF3536"/>
</dbReference>
<dbReference type="InterPro" id="IPR011330">
    <property type="entry name" value="Glyco_hydro/deAcase_b/a-brl"/>
</dbReference>